<protein>
    <submittedName>
        <fullName evidence="1">Uncharacterized protein</fullName>
    </submittedName>
</protein>
<organism evidence="1 2">
    <name type="scientific">Vermiconidia calcicola</name>
    <dbReference type="NCBI Taxonomy" id="1690605"/>
    <lineage>
        <taxon>Eukaryota</taxon>
        <taxon>Fungi</taxon>
        <taxon>Dikarya</taxon>
        <taxon>Ascomycota</taxon>
        <taxon>Pezizomycotina</taxon>
        <taxon>Dothideomycetes</taxon>
        <taxon>Dothideomycetidae</taxon>
        <taxon>Mycosphaerellales</taxon>
        <taxon>Extremaceae</taxon>
        <taxon>Vermiconidia</taxon>
    </lineage>
</organism>
<evidence type="ECO:0000313" key="2">
    <source>
        <dbReference type="Proteomes" id="UP001281147"/>
    </source>
</evidence>
<sequence length="145" mass="16339">MVTGPPATWILIHYGHIERPLVSTTSPKSRSLPSIQMLPEATPDPCTHKQLTHIYIVKIEQRISNAPNLAIHHTHSAHGSVGSAESEAEGVAAQHRAFRGSEQRFSWPPPDCEKCWRTTYRNGLWKEVRVERVRFVVDSPGTLDR</sequence>
<proteinExistence type="predicted"/>
<reference evidence="1" key="1">
    <citation type="submission" date="2023-07" db="EMBL/GenBank/DDBJ databases">
        <title>Black Yeasts Isolated from many extreme environments.</title>
        <authorList>
            <person name="Coleine C."/>
            <person name="Stajich J.E."/>
            <person name="Selbmann L."/>
        </authorList>
    </citation>
    <scope>NUCLEOTIDE SEQUENCE</scope>
    <source>
        <strain evidence="1">CCFEE 5714</strain>
    </source>
</reference>
<name>A0ACC3NMP6_9PEZI</name>
<evidence type="ECO:0000313" key="1">
    <source>
        <dbReference type="EMBL" id="KAK3719709.1"/>
    </source>
</evidence>
<dbReference type="Proteomes" id="UP001281147">
    <property type="component" value="Unassembled WGS sequence"/>
</dbReference>
<accession>A0ACC3NMP6</accession>
<dbReference type="EMBL" id="JAUTXU010000025">
    <property type="protein sequence ID" value="KAK3719709.1"/>
    <property type="molecule type" value="Genomic_DNA"/>
</dbReference>
<comment type="caution">
    <text evidence="1">The sequence shown here is derived from an EMBL/GenBank/DDBJ whole genome shotgun (WGS) entry which is preliminary data.</text>
</comment>
<keyword evidence="2" id="KW-1185">Reference proteome</keyword>
<gene>
    <name evidence="1" type="ORF">LTR37_004246</name>
</gene>